<feature type="compositionally biased region" description="Polar residues" evidence="1">
    <location>
        <begin position="113"/>
        <end position="125"/>
    </location>
</feature>
<feature type="region of interest" description="Disordered" evidence="1">
    <location>
        <begin position="187"/>
        <end position="312"/>
    </location>
</feature>
<reference evidence="2" key="1">
    <citation type="submission" date="2014-11" db="EMBL/GenBank/DDBJ databases">
        <authorList>
            <person name="Otto D Thomas"/>
            <person name="Naeem Raeece"/>
        </authorList>
    </citation>
    <scope>NUCLEOTIDE SEQUENCE</scope>
</reference>
<feature type="compositionally biased region" description="Low complexity" evidence="1">
    <location>
        <begin position="528"/>
        <end position="539"/>
    </location>
</feature>
<feature type="region of interest" description="Disordered" evidence="1">
    <location>
        <begin position="104"/>
        <end position="128"/>
    </location>
</feature>
<feature type="compositionally biased region" description="Low complexity" evidence="1">
    <location>
        <begin position="260"/>
        <end position="309"/>
    </location>
</feature>
<dbReference type="VEuPathDB" id="CryptoDB:Cvel_27957"/>
<organism evidence="2">
    <name type="scientific">Chromera velia CCMP2878</name>
    <dbReference type="NCBI Taxonomy" id="1169474"/>
    <lineage>
        <taxon>Eukaryota</taxon>
        <taxon>Sar</taxon>
        <taxon>Alveolata</taxon>
        <taxon>Colpodellida</taxon>
        <taxon>Chromeraceae</taxon>
        <taxon>Chromera</taxon>
    </lineage>
</organism>
<name>A0A0G4HIW0_9ALVE</name>
<feature type="region of interest" description="Disordered" evidence="1">
    <location>
        <begin position="326"/>
        <end position="423"/>
    </location>
</feature>
<feature type="compositionally biased region" description="Polar residues" evidence="1">
    <location>
        <begin position="1"/>
        <end position="14"/>
    </location>
</feature>
<protein>
    <submittedName>
        <fullName evidence="2">Uncharacterized protein</fullName>
    </submittedName>
</protein>
<feature type="compositionally biased region" description="Acidic residues" evidence="1">
    <location>
        <begin position="206"/>
        <end position="221"/>
    </location>
</feature>
<evidence type="ECO:0000313" key="2">
    <source>
        <dbReference type="EMBL" id="CEM43960.1"/>
    </source>
</evidence>
<gene>
    <name evidence="2" type="ORF">Cvel_27957</name>
</gene>
<feature type="compositionally biased region" description="Basic and acidic residues" evidence="1">
    <location>
        <begin position="63"/>
        <end position="78"/>
    </location>
</feature>
<dbReference type="AlphaFoldDB" id="A0A0G4HIW0"/>
<feature type="compositionally biased region" description="Polar residues" evidence="1">
    <location>
        <begin position="413"/>
        <end position="422"/>
    </location>
</feature>
<accession>A0A0G4HIW0</accession>
<proteinExistence type="predicted"/>
<dbReference type="EMBL" id="CDMZ01002805">
    <property type="protein sequence ID" value="CEM43960.1"/>
    <property type="molecule type" value="Genomic_DNA"/>
</dbReference>
<sequence>MQQATREQQVTGGQRPSGPPPKLRPLLPVKQKFFSPDEITGDLTCASPSGPSCPLMESTEEEHELRKELEEKQKELESYRKRNGKLQRFVTTMEANLKQREKDLCEMAEGKTHGSSRSSQASQTAPVDPERLLQRLRILENREFKIDLKVSEAASLLEVYHSIAFQLAEENRGLKKMGERCKRRLEVTQKQIGRRGKAPAEKAEEGEGTGEEDHEEGEEEADHLSSLRPFPPPSSPFRRPHTPTASGAGSVSRRLVVDASFFSEGGPSGFSSTSLPSPSSSPLSAGRGPLSIAAGAGAGSPSQALAASARPTPVAPAAMLLAQGAGRYEDQCGSSSSTSSSVALGMRNTRRPGTAPAQDASSVLRASSRPLLAQVTAFRQAREESSGTSGGGGKSSIHAVRGESKGVGGGQARPSTPVSSSLDLRALLEQAEYQAAAEAKDAQKRATEVGTKLVEIAEALRQISSAVSAVAVEGQPPSSASGGMSLLSPLQAAWVGNLEEDEEEEGDRGGSRKSSNASFSDDKSAKRSSLASTGSAAAAKGRLSSVSGDPGLAALQRLSDVYSLLDGLLKHTSKLHDCPGAKTVQELVQESDAALSNRPPRPR</sequence>
<feature type="region of interest" description="Disordered" evidence="1">
    <location>
        <begin position="498"/>
        <end position="550"/>
    </location>
</feature>
<evidence type="ECO:0000256" key="1">
    <source>
        <dbReference type="SAM" id="MobiDB-lite"/>
    </source>
</evidence>
<feature type="region of interest" description="Disordered" evidence="1">
    <location>
        <begin position="1"/>
        <end position="78"/>
    </location>
</feature>